<evidence type="ECO:0000256" key="2">
    <source>
        <dbReference type="SAM" id="MobiDB-lite"/>
    </source>
</evidence>
<feature type="domain" description="SRCR" evidence="4">
    <location>
        <begin position="266"/>
        <end position="379"/>
    </location>
</feature>
<dbReference type="PANTHER" id="PTHR45817:SF9">
    <property type="entry name" value="SRCR DOMAIN-CONTAINING PROTEIN"/>
    <property type="match status" value="1"/>
</dbReference>
<feature type="domain" description="SRCR" evidence="4">
    <location>
        <begin position="849"/>
        <end position="951"/>
    </location>
</feature>
<feature type="domain" description="SRCR" evidence="4">
    <location>
        <begin position="388"/>
        <end position="494"/>
    </location>
</feature>
<dbReference type="Pfam" id="PF00530">
    <property type="entry name" value="SRCR"/>
    <property type="match status" value="14"/>
</dbReference>
<organism evidence="5 6">
    <name type="scientific">Volvox africanus</name>
    <dbReference type="NCBI Taxonomy" id="51714"/>
    <lineage>
        <taxon>Eukaryota</taxon>
        <taxon>Viridiplantae</taxon>
        <taxon>Chlorophyta</taxon>
        <taxon>core chlorophytes</taxon>
        <taxon>Chlorophyceae</taxon>
        <taxon>CS clade</taxon>
        <taxon>Chlamydomonadales</taxon>
        <taxon>Volvocaceae</taxon>
        <taxon>Volvox</taxon>
    </lineage>
</organism>
<feature type="domain" description="SRCR" evidence="4">
    <location>
        <begin position="1905"/>
        <end position="2034"/>
    </location>
</feature>
<dbReference type="Gene3D" id="2.60.120.260">
    <property type="entry name" value="Galactose-binding domain-like"/>
    <property type="match status" value="1"/>
</dbReference>
<gene>
    <name evidence="5" type="ORF">VaNZ11_007956</name>
</gene>
<feature type="compositionally biased region" description="Low complexity" evidence="2">
    <location>
        <begin position="3212"/>
        <end position="3223"/>
    </location>
</feature>
<feature type="compositionally biased region" description="Pro residues" evidence="2">
    <location>
        <begin position="2043"/>
        <end position="2139"/>
    </location>
</feature>
<dbReference type="PANTHER" id="PTHR45817">
    <property type="entry name" value="LYSYL OXIDASE-LIKE-RELATED"/>
    <property type="match status" value="1"/>
</dbReference>
<dbReference type="PRINTS" id="PR00258">
    <property type="entry name" value="SPERACTRCPTR"/>
</dbReference>
<feature type="compositionally biased region" description="Polar residues" evidence="2">
    <location>
        <begin position="4594"/>
        <end position="4620"/>
    </location>
</feature>
<evidence type="ECO:0000256" key="3">
    <source>
        <dbReference type="SAM" id="Phobius"/>
    </source>
</evidence>
<feature type="compositionally biased region" description="Pro residues" evidence="2">
    <location>
        <begin position="4579"/>
        <end position="4590"/>
    </location>
</feature>
<feature type="region of interest" description="Disordered" evidence="2">
    <location>
        <begin position="4667"/>
        <end position="4686"/>
    </location>
</feature>
<feature type="domain" description="SRCR" evidence="4">
    <location>
        <begin position="1654"/>
        <end position="1771"/>
    </location>
</feature>
<feature type="region of interest" description="Disordered" evidence="2">
    <location>
        <begin position="2033"/>
        <end position="2139"/>
    </location>
</feature>
<dbReference type="Proteomes" id="UP001165090">
    <property type="component" value="Unassembled WGS sequence"/>
</dbReference>
<dbReference type="PROSITE" id="PS50287">
    <property type="entry name" value="SRCR_2"/>
    <property type="match status" value="14"/>
</dbReference>
<dbReference type="Gene3D" id="2.100.10.20">
    <property type="entry name" value="Vitelline membrane outer layer protein I (VOMI)"/>
    <property type="match status" value="1"/>
</dbReference>
<comment type="caution">
    <text evidence="5">The sequence shown here is derived from an EMBL/GenBank/DDBJ whole genome shotgun (WGS) entry which is preliminary data.</text>
</comment>
<dbReference type="SMART" id="SM00202">
    <property type="entry name" value="SR"/>
    <property type="match status" value="14"/>
</dbReference>
<sequence length="4733" mass="503477">MWPWYVLGNGVYFPDDNAKWIWYLEGAQWEAPADGIYYSFNKTFTTSDTNLSTLLYVIADDLALVFLNDSYVAPVAGAGWYRQADPIPLQLPSGRHRLSIRAWNAAYYKNPAGLIATLVNTSSGQPILRTDGSWNTSYFGTEGDLRIVNGSTGAAGISPTARGLLQTLWNGRWGTLRDYGWGVRQARAACRQLGWTTGAPVFSAGTQYGRRSEPILQIDWYGCTWENDRLRDCWARPTGEYMADGSTFNDTAGVECRNDTGRAFELRVVGLNGVIGGSNGTLQIFYAGTWGALTSDNWDYNNARTACRQLGWETGAPVVSSGAIYGGVIAAPVWPTQFDCGWQESRLYDCPKWYELNYNYYPAADDARSFNGTAGVICRNEPSGEGALRLVGSNVTGRGTLQIFHSGKWGVIQSNNQGWRTARVACQQLGWTTGDLIYDSGSVYGGASNLVLWNVNFDCKWLEKRLVDCPRTYEFEDLGPVPSTFTYYMGVQCRNETEAVRLVAGKKPGEGIIQVSYRGVWGSILGSWSWNWHDARVVCRMLGWTTGFATTDRAGGFNRTAAPGPLFYAGYGCEWWETRLADCRREADYDVWSEDISIYDYYELAAVVCRNETDGPEGAIRLVGPTGSAGTVEVWYNGSWGFIQHDRWNWRSARVACRELGFLNGRPLYFSVLGRSNGPAWLSWISCVGNETRLMDCVKPTFSEYGYYSTQPGAGVICSEEEDPENGSVRLVVDPESNVTNSGKAEIFFNGTWGSICSYGFVDADATVVCRQLGFKGPGRITASLLSRQAPVTVGPAFAPYWRSDAFNCSGAEASLLECASNFQDSDCWSGGPVSITCSTDPTPPEGTIRLAGNLTDRGLLQVLINGHWGVIEQSDFDFREARVACKQLGFKTGMPAIFSLYGGGLDMPYFITNLQCTGDESRLLDCAYSSQRRYYVRRGDEWHTAGVICSSEPDPEPGSIRLVDGPGPWAGRLELWFNGTWAGLCPGSYFSRQAARVICRQLNYTGGRAVGGTVYGYGLGSGSYWQRQPGWMTTFSCRGNETRLDQCSFALSSSDFYWYCNSNSLGIQCDAAPTPMPVDGSVRLVGGAGAWSGRVEVAFGEVWGTICRDSLTDDDAKVICRQLNYTGGRVSGSQGYIQFSYGYRYQGVPIWLHNMGCTGSESSIIECPRGMEWGPTTPCGEGSEWNHINWDSGIICNQSPQGVLSVVDVDSGKQDPNKLGDWQAPITCPDDALPSGFSLSISNTDFDGGDNAGVVGIKLLCYMDGVVRSQQTSYQNYPYDYYSTWGSNRVCAANTTQVPGSNTSSTTQPYLYAARLRVLGDVNDTTSSVDALGVADIEFLCSDGRNVSSGIGIPAGSWGKWAVCPGGSVMCGVTSRFRFWTGGWGTQGDYDDTGVTGLRLSCCAKPLGFSALLGSRNIRLVGGGSTREGRVEVFGSEAPGGVPRWGTIYQEPWDDLAARVACRSLGWVTGRAVTYAGNLYGHGGLQLVWKGVSCNGTEKSLHNCTRVPWDYDITNYNNYMTAGVICTSAPLPAVGSIRLVTDEIGTVGLGRVEVFWGGAWGTVDVSGPWSNLGATVVCRSLGYKWGTSAVASDFSSYQIVMRQYMVMRNVACRGTESSLLQCANGGLDFYQNDYTRAAGVVCRNDTLPTAGSLRLKYGAASNEGRVQVFYNNTWGYITLFSSQYGWSTYPYTWDSMDSAAACRQLGYRTGIAKNGAGWSGTFDDIPTWLSEVACIGNETRLMNCLPGRNNNTWSSYSWNYGSFPAGVICSSDYIPDGKLRLFGKASPNMGRLEVAFNGMWGVVDWSGWGWSESHVACRSLGYKSVSYISSGAGESDFPTDLALPVWLYGVTCNGSESTLSACKGGKPSWPTAAEQLSWFGNSVTNDYRVNLACSMKPPPPNLSVRLTGGSVPYIGRLEVFWSGGWGTISNQPNNYNWNMRASFTGADAAVACRMLGFDPLYGNTSDVLAGHAFGEPFYLYPVHYYELSCNGTEQSLWDCVGYSETAGHYDFGRLDANVDYSYVHGSDIGIACKAPSNNGTQSPPPPPRPPPKPPKPPSPRPPVPPPPSPPSPSPPPPIPPSPPPNPYPPTSPSPPLPSPPQPPAPPPSPPSPQPKPPSPVPPLPPPSPPAPPAPPPPPGPRFEISVVIPSLLPLAGGTLTIIGRFDLETSQTLGGGDIIFSCIFGLTSLSSGSVQRSNVTAVRTSNSALLCQAPVPASTSFILKLNVTRTPARLGYGNASETVTYLDTITYYGPCPNDCNDKGICQLGVCTCNSGWTGSDCGTEVPVLQIQTITGGAPSGGQLVLVEGSRWTAQARLAVALPVTWLLSTSQTGIRINESSGAINWPAASVTGFITGGAPLLLTVSAVAMDGRVAVYNFYLSVVPLYGISALQLQGGNQVTPGSRVTLVGLIALTEQAISAGASNSTSLVGLPVRILARQRSTVVSDSTTTSDGIAAEGFQELFCNTTASGVFTLDWIIPQSSRGLQEIFALHPNATLNETAPVTPANGTILFQRTIRLSIPFLSATINRDTAGFDARYAMPTVLLDPGRSILLDPVARVIGSLEDLGTVNSTIRTRLISFSGPLPNLQANAFRSNMTQITPLCTSAATSTSSEYSTLCQGVQNATASASPAAASLRLAIQTTLNAGSGSTEYELAIDLRGGVSGATLTLLVRVLVDTERVVLVADPPGQLAVVLPPGGATNVRITITNNGNVPSGRLDLPPVPAKSWFVPITLLPLAALTPGTSAALDIRLQAPATARLGDVLTASTELRSSDGRSTLALSLQLAVASEPTGDLQVTVVDEYTTYDPTQPKVAGVRLLVRSQESNAVVASGVSNGDGVFTFKNLTAGYTYSVDAFSPNHTATTRTVTLTGGLRTLRIFMSRNAVRASFTVVPTTFQEEVQIVVNVLYETFVPMPVIRFEPALLFIEDMVEQGSLKLYVHNTGLVAAFNTRLRIPVDSPFYTLSYMGARWLQQENITLNSTADVMLYFPGTEADRAWTSSDSSGASSTDASFVLFIGRLPAMSRLELELVVAPKISNTSRTGTPSHRRRTLLQSLDRCWSGAFYLVYSDPCDESKSAVPLGISVINRNPLPECVSTCCEGSGMAVFVPSGGGGAGAWSQYYATAPPTGVNLCDKCAVDLLEVGLCLAKDLVAPWSKPLSKTIEIIGQIYGALKTTSASSGGRRLLSLSSPPPPPPPPPLSSFSSSSPPPPSSSLSSSSSSSLSVGYPTSDKDIRHDGTYGRYNDDFLEHLAAVAKWMNSKHEITQQDWVSQENMNQPNSISWPAAALSNNTAAHGSGDLQSVALLHEGKSTALALPSALPADTAVSAAGMDRTTAAGGVLLPDTGSNDNLVSGSGRRRVRSRVLSNLGGATGTPGATGLAGPGELVVELLKDKVVGSIPYIGCILNPVLDCLGFWNAVEEKVNDMLTPLTGSSSSGVSSSVRRRSMLSSSASLPSTGSQMLTPVEVIPEDQTFFTPMSWAYPTLMEGESLQKQQVWTTHGNERRHLMAEGGSIYTPPTERGSNIIQYGPIGAAIIRWTAATIALYSAGTEMWGSEYYMDWLNPNYPTDVEKDWQTAWRNATSDISPSGVVVDWRLEAPDLLSDRFESLVSRQAREALLLRWNLTFTSSGGNASSLSINGAEPIDLNLVRRAQVYYLNETLEALMQGYTSVFDALDQSISTLVAKQVAGSAGGGTCARVVVQISQRLVLTRQAFEASLVLDNSGGTNELTNVTVTLTAWLKENGTAMGQAFAIGQPSIEGLVKRDGDGLVLQSGTTGTLRWLLVPREAAALRSDVWYYIGGTVTYVPGPGLPTEVLPLEPADVRVSPEGRLDVRYYIEKNVQGDNPFTTNVEPSVPATLATLLLNVGGGVARDVVMDSLQPKIFDNEKGLLISFSIVGVSVNNADSPIALRASVGDIAPESTALIQWKLSASIQGTFTAINATFISRNPLNDPTLSSIANLSIYDLLHMVYLEGALDDNLPDMLVLATTGPDATQGLPNSVHSSRDGTIIPVSNIPTTALIGEISTLVTGLTVDVNIRVNGTQLTTAASSSVVAAGGTDGGRSGLQYLRVATPDNLRPSNGWTIYSATALSTSTTFASSQQTTTVENIKVPYNAWSSYQMYGSDAAAQDFLHILYDGFSLSGETQIQMKFLKLLPPPSPNPPLPPSPLPPSPIPPSPPPRPPLPPSPPSPPPPRPPSPRPPSPRPPPPLPPSPPPPPPSPPSPSPPSPLPPSPPSPRPPSPLPPSPPPPKPPSPFPPSPRPPSPPKPPSPPPKPPTPPSPPPRPKPPSPKPPSPSPPPPAPPSPYPPVPPSPEPPSPLPPSPEPPSPSPPSPDPPSPPPSPNPPSPQPPSPQPPSPGPPSPPPSPSPPSPPSPPRPPSPPPPPKPPSPPLPPKPPSPPPSPPPVPPSPPQPPSPPSAPPSPPVPPSSPPRPPTPPPLPPFPPPSPPRPPPWPPSPPQPPSPPPLPPRPPQPPSPPPLPPSPPSPPRPPPLPPSPPPKPPSPPFRPPFPPPRPPSPPSPLKPPSPRPPSPPGPSPPSPKPPVPSPPSLAKAPPSSQPPGPPSPSPGRPPAPVSQFPITNTPSPPLSLSPPPKASGNDPSSKLSTNNVTSQDNGGDYYNSSSDPDLDVSKEVPAWPPAAPVSLLSPPPSAAATVAGGPSSAEAAGEANVINDEKQQGTTTTTTTTAQSSKSSALSLPVVVVIAICSGVGSAVLIVIGVFVWRWKRGLFVGARVVPT</sequence>
<dbReference type="Gene3D" id="3.10.250.10">
    <property type="entry name" value="SRCR-like domain"/>
    <property type="match status" value="14"/>
</dbReference>
<feature type="region of interest" description="Disordered" evidence="2">
    <location>
        <begin position="4156"/>
        <end position="4630"/>
    </location>
</feature>
<dbReference type="SUPFAM" id="SSF56487">
    <property type="entry name" value="SRCR-like"/>
    <property type="match status" value="14"/>
</dbReference>
<accession>A0ABQ5S4B2</accession>
<protein>
    <recommendedName>
        <fullName evidence="4">SRCR domain-containing protein</fullName>
    </recommendedName>
</protein>
<feature type="compositionally biased region" description="Pro residues" evidence="2">
    <location>
        <begin position="4552"/>
        <end position="4569"/>
    </location>
</feature>
<evidence type="ECO:0000259" key="4">
    <source>
        <dbReference type="PROSITE" id="PS50287"/>
    </source>
</evidence>
<dbReference type="InterPro" id="IPR036706">
    <property type="entry name" value="VOMI_sf"/>
</dbReference>
<feature type="compositionally biased region" description="Pro residues" evidence="2">
    <location>
        <begin position="4156"/>
        <end position="4544"/>
    </location>
</feature>
<keyword evidence="1" id="KW-1015">Disulfide bond</keyword>
<feature type="compositionally biased region" description="Pro residues" evidence="2">
    <location>
        <begin position="3189"/>
        <end position="3199"/>
    </location>
</feature>
<feature type="domain" description="SRCR" evidence="4">
    <location>
        <begin position="145"/>
        <end position="257"/>
    </location>
</feature>
<evidence type="ECO:0000256" key="1">
    <source>
        <dbReference type="ARBA" id="ARBA00023157"/>
    </source>
</evidence>
<feature type="transmembrane region" description="Helical" evidence="3">
    <location>
        <begin position="4691"/>
        <end position="4718"/>
    </location>
</feature>
<keyword evidence="3" id="KW-0812">Transmembrane</keyword>
<dbReference type="InterPro" id="IPR001190">
    <property type="entry name" value="SRCR"/>
</dbReference>
<feature type="domain" description="SRCR" evidence="4">
    <location>
        <begin position="729"/>
        <end position="839"/>
    </location>
</feature>
<dbReference type="SUPFAM" id="SSF49478">
    <property type="entry name" value="Cna protein B-type domain"/>
    <property type="match status" value="1"/>
</dbReference>
<dbReference type="InterPro" id="IPR050912">
    <property type="entry name" value="LOX-like_protein"/>
</dbReference>
<dbReference type="InterPro" id="IPR036772">
    <property type="entry name" value="SRCR-like_dom_sf"/>
</dbReference>
<feature type="domain" description="SRCR" evidence="4">
    <location>
        <begin position="961"/>
        <end position="1071"/>
    </location>
</feature>
<reference evidence="5 6" key="1">
    <citation type="journal article" date="2023" name="IScience">
        <title>Expanded male sex-determining region conserved during the evolution of homothallism in the green alga Volvox.</title>
        <authorList>
            <person name="Yamamoto K."/>
            <person name="Matsuzaki R."/>
            <person name="Mahakham W."/>
            <person name="Heman W."/>
            <person name="Sekimoto H."/>
            <person name="Kawachi M."/>
            <person name="Minakuchi Y."/>
            <person name="Toyoda A."/>
            <person name="Nozaki H."/>
        </authorList>
    </citation>
    <scope>NUCLEOTIDE SEQUENCE [LARGE SCALE GENOMIC DNA]</scope>
    <source>
        <strain evidence="5 6">NIES-4468</strain>
    </source>
</reference>
<keyword evidence="3" id="KW-0472">Membrane</keyword>
<dbReference type="SUPFAM" id="SSF51092">
    <property type="entry name" value="Vitelline membrane outer protein-I (VMO-I)"/>
    <property type="match status" value="1"/>
</dbReference>
<proteinExistence type="predicted"/>
<feature type="domain" description="SRCR" evidence="4">
    <location>
        <begin position="620"/>
        <end position="719"/>
    </location>
</feature>
<feature type="domain" description="SRCR" evidence="4">
    <location>
        <begin position="1538"/>
        <end position="1644"/>
    </location>
</feature>
<dbReference type="Pfam" id="PF03762">
    <property type="entry name" value="VOMI"/>
    <property type="match status" value="1"/>
</dbReference>
<name>A0ABQ5S4B2_9CHLO</name>
<feature type="region of interest" description="Disordered" evidence="2">
    <location>
        <begin position="3180"/>
        <end position="3235"/>
    </location>
</feature>
<feature type="domain" description="SRCR" evidence="4">
    <location>
        <begin position="1780"/>
        <end position="1895"/>
    </location>
</feature>
<dbReference type="EMBL" id="BSDZ01000020">
    <property type="protein sequence ID" value="GLI64634.1"/>
    <property type="molecule type" value="Genomic_DNA"/>
</dbReference>
<feature type="domain" description="SRCR" evidence="4">
    <location>
        <begin position="1083"/>
        <end position="1198"/>
    </location>
</feature>
<feature type="domain" description="SRCR" evidence="4">
    <location>
        <begin position="1419"/>
        <end position="1528"/>
    </location>
</feature>
<dbReference type="InterPro" id="IPR005515">
    <property type="entry name" value="VOMI"/>
</dbReference>
<keyword evidence="3" id="KW-1133">Transmembrane helix</keyword>
<evidence type="ECO:0000313" key="5">
    <source>
        <dbReference type="EMBL" id="GLI64634.1"/>
    </source>
</evidence>
<dbReference type="Pfam" id="PF23106">
    <property type="entry name" value="EGF_Teneurin"/>
    <property type="match status" value="1"/>
</dbReference>
<evidence type="ECO:0000313" key="6">
    <source>
        <dbReference type="Proteomes" id="UP001165090"/>
    </source>
</evidence>
<feature type="domain" description="SRCR" evidence="4">
    <location>
        <begin position="500"/>
        <end position="610"/>
    </location>
</feature>
<keyword evidence="6" id="KW-1185">Reference proteome</keyword>